<feature type="compositionally biased region" description="Basic residues" evidence="1">
    <location>
        <begin position="81"/>
        <end position="93"/>
    </location>
</feature>
<organism evidence="3 4">
    <name type="scientific">Riccia fluitans</name>
    <dbReference type="NCBI Taxonomy" id="41844"/>
    <lineage>
        <taxon>Eukaryota</taxon>
        <taxon>Viridiplantae</taxon>
        <taxon>Streptophyta</taxon>
        <taxon>Embryophyta</taxon>
        <taxon>Marchantiophyta</taxon>
        <taxon>Marchantiopsida</taxon>
        <taxon>Marchantiidae</taxon>
        <taxon>Marchantiales</taxon>
        <taxon>Ricciaceae</taxon>
        <taxon>Riccia</taxon>
    </lineage>
</organism>
<dbReference type="Gene3D" id="1.20.5.650">
    <property type="entry name" value="Single helix bin"/>
    <property type="match status" value="1"/>
</dbReference>
<evidence type="ECO:0000256" key="1">
    <source>
        <dbReference type="SAM" id="MobiDB-lite"/>
    </source>
</evidence>
<reference evidence="3 4" key="1">
    <citation type="submission" date="2024-09" db="EMBL/GenBank/DDBJ databases">
        <title>Chromosome-scale assembly of Riccia fluitans.</title>
        <authorList>
            <person name="Paukszto L."/>
            <person name="Sawicki J."/>
            <person name="Karawczyk K."/>
            <person name="Piernik-Szablinska J."/>
            <person name="Szczecinska M."/>
            <person name="Mazdziarz M."/>
        </authorList>
    </citation>
    <scope>NUCLEOTIDE SEQUENCE [LARGE SCALE GENOMIC DNA]</scope>
    <source>
        <strain evidence="3">Rf_01</strain>
        <tissue evidence="3">Aerial parts of the thallus</tissue>
    </source>
</reference>
<gene>
    <name evidence="3" type="ORF">R1flu_011698</name>
</gene>
<comment type="caution">
    <text evidence="3">The sequence shown here is derived from an EMBL/GenBank/DDBJ whole genome shotgun (WGS) entry which is preliminary data.</text>
</comment>
<dbReference type="AlphaFoldDB" id="A0ABD1Z8J0"/>
<evidence type="ECO:0000313" key="4">
    <source>
        <dbReference type="Proteomes" id="UP001605036"/>
    </source>
</evidence>
<feature type="compositionally biased region" description="Basic and acidic residues" evidence="1">
    <location>
        <begin position="232"/>
        <end position="248"/>
    </location>
</feature>
<sequence length="275" mass="30449">MVRCSYCVKDQAAEFNEINGLTCCTGCGRELDDNVYGTDITFTETATGQSQVCICTGNSLFAPLPAVKVGRTAISSETRRSKPVHTSFRRRSPVRGEEARSCQYGLAVGRQYEARLDADGATAQQNFRGGIIHSSPFGGMQQRGAAPPAFWRAELERWRQRKLSDVDEDELVGYIHNEEEVRLKAIIWLRMNKEYLQEQEIKQAAMAATEEARAASLAAAQSGSANSVEVAAKVRKDRTEKRTQEAKRGPAASADEAVQRMLENKNKVRRLTTPS</sequence>
<feature type="domain" description="Brf1 TBP-binding" evidence="2">
    <location>
        <begin position="164"/>
        <end position="267"/>
    </location>
</feature>
<feature type="region of interest" description="Disordered" evidence="1">
    <location>
        <begin position="219"/>
        <end position="275"/>
    </location>
</feature>
<dbReference type="Pfam" id="PF07741">
    <property type="entry name" value="BRF1"/>
    <property type="match status" value="1"/>
</dbReference>
<accession>A0ABD1Z8J0</accession>
<dbReference type="Proteomes" id="UP001605036">
    <property type="component" value="Unassembled WGS sequence"/>
</dbReference>
<feature type="region of interest" description="Disordered" evidence="1">
    <location>
        <begin position="75"/>
        <end position="95"/>
    </location>
</feature>
<dbReference type="EMBL" id="JBHFFA010000002">
    <property type="protein sequence ID" value="KAL2644111.1"/>
    <property type="molecule type" value="Genomic_DNA"/>
</dbReference>
<keyword evidence="4" id="KW-1185">Reference proteome</keyword>
<evidence type="ECO:0000313" key="3">
    <source>
        <dbReference type="EMBL" id="KAL2644111.1"/>
    </source>
</evidence>
<name>A0ABD1Z8J0_9MARC</name>
<dbReference type="InterPro" id="IPR011665">
    <property type="entry name" value="BRF1_TBP-bd_dom"/>
</dbReference>
<evidence type="ECO:0000259" key="2">
    <source>
        <dbReference type="Pfam" id="PF07741"/>
    </source>
</evidence>
<protein>
    <recommendedName>
        <fullName evidence="2">Brf1 TBP-binding domain-containing protein</fullName>
    </recommendedName>
</protein>
<proteinExistence type="predicted"/>